<organism evidence="8 9">
    <name type="scientific">Cytobacillus kochii</name>
    <dbReference type="NCBI Taxonomy" id="859143"/>
    <lineage>
        <taxon>Bacteria</taxon>
        <taxon>Bacillati</taxon>
        <taxon>Bacillota</taxon>
        <taxon>Bacilli</taxon>
        <taxon>Bacillales</taxon>
        <taxon>Bacillaceae</taxon>
        <taxon>Cytobacillus</taxon>
    </lineage>
</organism>
<keyword evidence="9" id="KW-1185">Reference proteome</keyword>
<keyword evidence="3" id="KW-0285">Flavoprotein</keyword>
<dbReference type="EMBL" id="CP022983">
    <property type="protein sequence ID" value="ASV69756.1"/>
    <property type="molecule type" value="Genomic_DNA"/>
</dbReference>
<gene>
    <name evidence="8" type="ORF">CKF48_22070</name>
</gene>
<dbReference type="PANTHER" id="PTHR43098">
    <property type="entry name" value="L-ORNITHINE N(5)-MONOOXYGENASE-RELATED"/>
    <property type="match status" value="1"/>
</dbReference>
<dbReference type="Gene3D" id="3.50.50.60">
    <property type="entry name" value="FAD/NAD(P)-binding domain"/>
    <property type="match status" value="2"/>
</dbReference>
<comment type="cofactor">
    <cofactor evidence="1">
        <name>FAD</name>
        <dbReference type="ChEBI" id="CHEBI:57692"/>
    </cofactor>
</comment>
<evidence type="ECO:0000313" key="8">
    <source>
        <dbReference type="EMBL" id="ASV69756.1"/>
    </source>
</evidence>
<dbReference type="InterPro" id="IPR050775">
    <property type="entry name" value="FAD-binding_Monooxygenases"/>
</dbReference>
<keyword evidence="5" id="KW-0521">NADP</keyword>
<keyword evidence="7 8" id="KW-0503">Monooxygenase</keyword>
<evidence type="ECO:0000256" key="3">
    <source>
        <dbReference type="ARBA" id="ARBA00022630"/>
    </source>
</evidence>
<dbReference type="GO" id="GO:0016709">
    <property type="term" value="F:oxidoreductase activity, acting on paired donors, with incorporation or reduction of molecular oxygen, NAD(P)H as one donor, and incorporation of one atom of oxygen"/>
    <property type="evidence" value="ECO:0007669"/>
    <property type="project" value="UniProtKB-ARBA"/>
</dbReference>
<evidence type="ECO:0000256" key="7">
    <source>
        <dbReference type="ARBA" id="ARBA00023033"/>
    </source>
</evidence>
<evidence type="ECO:0000256" key="4">
    <source>
        <dbReference type="ARBA" id="ARBA00022827"/>
    </source>
</evidence>
<name>A0A248TNH1_9BACI</name>
<dbReference type="OrthoDB" id="9778740at2"/>
<proteinExistence type="inferred from homology"/>
<comment type="similarity">
    <text evidence="2">Belongs to the FAD-binding monooxygenase family.</text>
</comment>
<evidence type="ECO:0000256" key="6">
    <source>
        <dbReference type="ARBA" id="ARBA00023002"/>
    </source>
</evidence>
<dbReference type="AlphaFoldDB" id="A0A248TNH1"/>
<evidence type="ECO:0000313" key="9">
    <source>
        <dbReference type="Proteomes" id="UP000215137"/>
    </source>
</evidence>
<dbReference type="KEGG" id="bko:CKF48_22070"/>
<keyword evidence="6" id="KW-0560">Oxidoreductase</keyword>
<sequence>MDNHNHQDFPSYDAIIVGAGFSGMYMLYRLRERGLSVRVFEKGAGVGGAWYWSRYPGARCDSESHTYNFTFSETLYEEWSWRSRYPTQPEILEYLNFVADRLQLREDIELETEIRAAHFDEEITQWRVYLQDGRQLICKYFITAVGCLSAHAKNIPKIPGYSQYKGESYHTGTWPHHEVDFHGKKVGIIGNGSSGIQSLPVIAETAAEVYSFQRTPQYAIPAQNHPYTEEEINEYKANRLDTRKKMFQSHTGYPFFSRPISALEENQFKRQEIYETAWKKGGFEISATYNDLLINETSNETLSQFVRDKIKQVVKDQSLAEKLLPTYPIATKRLVLDTNYYESFNLPHVHFVDVKSAPITQFSEKGICTTGREYPLDMVVFATGYDGMTGPLLTMDIKGRGGESLKEKWEHGANVSTYLGVATNLFPNMFMITGPQSPSVATNMPTSIEQHVDWIDRFIAYIEAEGIEMVEANAQQEETWRIHCEEVYRQTLYSKTPSWYSGANVEGKPEAFLIYLGGLGQYGKILENCATSEYSGFDQHSSITKSM</sequence>
<accession>A0A248TNH1</accession>
<keyword evidence="4" id="KW-0274">FAD</keyword>
<evidence type="ECO:0000256" key="1">
    <source>
        <dbReference type="ARBA" id="ARBA00001974"/>
    </source>
</evidence>
<dbReference type="RefSeq" id="WP_095373320.1">
    <property type="nucleotide sequence ID" value="NZ_CP022983.1"/>
</dbReference>
<protein>
    <submittedName>
        <fullName evidence="8">Cyclohexanone monooxygenase</fullName>
    </submittedName>
</protein>
<reference evidence="8 9" key="1">
    <citation type="submission" date="2017-08" db="EMBL/GenBank/DDBJ databases">
        <title>Complete Genome Sequence of Bacillus kochii Oregon-R-modENCODE STRAIN BDGP4, isolated from Drosophila melanogaster gut.</title>
        <authorList>
            <person name="Wan K.H."/>
            <person name="Yu C."/>
            <person name="Park S."/>
            <person name="Hammonds A.S."/>
            <person name="Booth B.W."/>
            <person name="Celniker S.E."/>
        </authorList>
    </citation>
    <scope>NUCLEOTIDE SEQUENCE [LARGE SCALE GENOMIC DNA]</scope>
    <source>
        <strain evidence="8 9">BDGP4</strain>
    </source>
</reference>
<dbReference type="Pfam" id="PF13450">
    <property type="entry name" value="NAD_binding_8"/>
    <property type="match status" value="1"/>
</dbReference>
<dbReference type="Proteomes" id="UP000215137">
    <property type="component" value="Chromosome"/>
</dbReference>
<dbReference type="SUPFAM" id="SSF51905">
    <property type="entry name" value="FAD/NAD(P)-binding domain"/>
    <property type="match status" value="2"/>
</dbReference>
<evidence type="ECO:0000256" key="5">
    <source>
        <dbReference type="ARBA" id="ARBA00022857"/>
    </source>
</evidence>
<dbReference type="InterPro" id="IPR036188">
    <property type="entry name" value="FAD/NAD-bd_sf"/>
</dbReference>
<evidence type="ECO:0000256" key="2">
    <source>
        <dbReference type="ARBA" id="ARBA00010139"/>
    </source>
</evidence>
<dbReference type="PRINTS" id="PR00411">
    <property type="entry name" value="PNDRDTASEI"/>
</dbReference>
<dbReference type="PANTHER" id="PTHR43098:SF3">
    <property type="entry name" value="L-ORNITHINE N(5)-MONOOXYGENASE-RELATED"/>
    <property type="match status" value="1"/>
</dbReference>